<sequence length="726" mass="81314">MPTPAADRLEELLAGLNEPQRDAVTHGDGPLLILAGAGSGKTRVLTHRLAWLVHSGRASHQEVLAITFTNKAAQEMRNRVELLLGRRTRGMWVMTFHAACARMLRAEAPRLGYTRQFTIYDQADARRLTKRCLEELNVDTKRFTPAAVHNQISDAKNKLRSADDVRELVGSRFEEIVGDVYDAYEREMLRMNAMDFDDLLVRAVNVLELFDEVRERYQQTFRYVLVDEYQDTNHAQYKWLQLLAGEHRNLAVVGDDAQSVYSFRGADIRNILDFQDDFPDAAVVKLEQNYRSTQTILDAANAVIRNNRGQIAKDLWTEVGQGDPIRVRELDDERSEARFVVGEVQRLIDEGVSRQEIAVFYRTNAQSRVIEDVLVQRDIGYQVVGGTKFYERAEIKDALAYLTLLGNPQDVVAFTRVANTPRRGIGQTSMSRVTAFATAMDMSVWDAAANPAAVPSLGAAAIKAFSRFMGTMEGLRERAAQGVPVGDLLEAVLHETGYVDALEAERTFEAQGRLENLTELVNTAREFDASADPGEDTLDVFLQQVALVADADTREDEGLVTLMTLHNAKGLEYEIVFITGFEDGVFPHSRALDEGALEEERRLCYVGITRAKRDLTLSYARQRMVFGSQQYGLRSRFLDEIPFELTDREQTDVVRQPGARVSWAASRADAPPPEAVDFRIGQDVAHAAFGEGVVTGIEPGGIVVIRFARDGSERKLMAEYAPITRR</sequence>
<dbReference type="InterPro" id="IPR014016">
    <property type="entry name" value="UvrD-like_ATP-bd"/>
</dbReference>
<evidence type="ECO:0000256" key="11">
    <source>
        <dbReference type="PROSITE-ProRule" id="PRU00560"/>
    </source>
</evidence>
<dbReference type="InterPro" id="IPR027417">
    <property type="entry name" value="P-loop_NTPase"/>
</dbReference>
<dbReference type="SUPFAM" id="SSF52540">
    <property type="entry name" value="P-loop containing nucleoside triphosphate hydrolases"/>
    <property type="match status" value="1"/>
</dbReference>
<dbReference type="KEGG" id="sbae:DSM104329_02637"/>
<dbReference type="GO" id="GO:0033202">
    <property type="term" value="C:DNA helicase complex"/>
    <property type="evidence" value="ECO:0007669"/>
    <property type="project" value="TreeGrafter"/>
</dbReference>
<evidence type="ECO:0000256" key="10">
    <source>
        <dbReference type="ARBA" id="ARBA00048988"/>
    </source>
</evidence>
<evidence type="ECO:0000256" key="9">
    <source>
        <dbReference type="ARBA" id="ARBA00034808"/>
    </source>
</evidence>
<dbReference type="GO" id="GO:0003677">
    <property type="term" value="F:DNA binding"/>
    <property type="evidence" value="ECO:0007669"/>
    <property type="project" value="UniProtKB-KW"/>
</dbReference>
<dbReference type="Proteomes" id="UP001162834">
    <property type="component" value="Chromosome"/>
</dbReference>
<dbReference type="GO" id="GO:0005524">
    <property type="term" value="F:ATP binding"/>
    <property type="evidence" value="ECO:0007669"/>
    <property type="project" value="UniProtKB-UniRule"/>
</dbReference>
<dbReference type="Gene3D" id="1.10.486.10">
    <property type="entry name" value="PCRA, domain 4"/>
    <property type="match status" value="1"/>
</dbReference>
<keyword evidence="5 11" id="KW-0067">ATP-binding</keyword>
<name>A0A9E6XXK6_9ACTN</name>
<keyword evidence="15" id="KW-1185">Reference proteome</keyword>
<dbReference type="CDD" id="cd18807">
    <property type="entry name" value="SF1_C_UvrD"/>
    <property type="match status" value="1"/>
</dbReference>
<keyword evidence="7" id="KW-0413">Isomerase</keyword>
<accession>A0A9E6XXK6</accession>
<evidence type="ECO:0000256" key="6">
    <source>
        <dbReference type="ARBA" id="ARBA00023125"/>
    </source>
</evidence>
<evidence type="ECO:0000313" key="14">
    <source>
        <dbReference type="EMBL" id="UGS36236.1"/>
    </source>
</evidence>
<reference evidence="14" key="1">
    <citation type="journal article" date="2022" name="Int. J. Syst. Evol. Microbiol.">
        <title>Pseudomonas aegrilactucae sp. nov. and Pseudomonas morbosilactucae sp. nov., pathogens causing bacterial rot of lettuce in Japan.</title>
        <authorList>
            <person name="Sawada H."/>
            <person name="Fujikawa T."/>
            <person name="Satou M."/>
        </authorList>
    </citation>
    <scope>NUCLEOTIDE SEQUENCE</scope>
    <source>
        <strain evidence="14">0166_1</strain>
    </source>
</reference>
<dbReference type="GO" id="GO:0043138">
    <property type="term" value="F:3'-5' DNA helicase activity"/>
    <property type="evidence" value="ECO:0007669"/>
    <property type="project" value="UniProtKB-EC"/>
</dbReference>
<dbReference type="InterPro" id="IPR014017">
    <property type="entry name" value="DNA_helicase_UvrD-like_C"/>
</dbReference>
<dbReference type="GO" id="GO:0000725">
    <property type="term" value="P:recombinational repair"/>
    <property type="evidence" value="ECO:0007669"/>
    <property type="project" value="TreeGrafter"/>
</dbReference>
<evidence type="ECO:0000256" key="8">
    <source>
        <dbReference type="ARBA" id="ARBA00034617"/>
    </source>
</evidence>
<comment type="similarity">
    <text evidence="1">Belongs to the helicase family. UvrD subfamily.</text>
</comment>
<gene>
    <name evidence="14" type="primary">pcrA</name>
    <name evidence="14" type="ORF">DSM104329_02637</name>
</gene>
<dbReference type="PANTHER" id="PTHR11070">
    <property type="entry name" value="UVRD / RECB / PCRA DNA HELICASE FAMILY MEMBER"/>
    <property type="match status" value="1"/>
</dbReference>
<evidence type="ECO:0000256" key="3">
    <source>
        <dbReference type="ARBA" id="ARBA00022801"/>
    </source>
</evidence>
<dbReference type="AlphaFoldDB" id="A0A9E6XXK6"/>
<evidence type="ECO:0000259" key="12">
    <source>
        <dbReference type="PROSITE" id="PS51198"/>
    </source>
</evidence>
<dbReference type="Pfam" id="PF13361">
    <property type="entry name" value="UvrD_C"/>
    <property type="match status" value="2"/>
</dbReference>
<comment type="catalytic activity">
    <reaction evidence="10">
        <text>ATP + H2O = ADP + phosphate + H(+)</text>
        <dbReference type="Rhea" id="RHEA:13065"/>
        <dbReference type="ChEBI" id="CHEBI:15377"/>
        <dbReference type="ChEBI" id="CHEBI:15378"/>
        <dbReference type="ChEBI" id="CHEBI:30616"/>
        <dbReference type="ChEBI" id="CHEBI:43474"/>
        <dbReference type="ChEBI" id="CHEBI:456216"/>
        <dbReference type="EC" id="5.6.2.4"/>
    </reaction>
</comment>
<keyword evidence="6" id="KW-0238">DNA-binding</keyword>
<dbReference type="Gene3D" id="3.40.50.300">
    <property type="entry name" value="P-loop containing nucleotide triphosphate hydrolases"/>
    <property type="match status" value="2"/>
</dbReference>
<evidence type="ECO:0000313" key="15">
    <source>
        <dbReference type="Proteomes" id="UP001162834"/>
    </source>
</evidence>
<dbReference type="PANTHER" id="PTHR11070:SF2">
    <property type="entry name" value="ATP-DEPENDENT DNA HELICASE SRS2"/>
    <property type="match status" value="1"/>
</dbReference>
<evidence type="ECO:0000256" key="4">
    <source>
        <dbReference type="ARBA" id="ARBA00022806"/>
    </source>
</evidence>
<evidence type="ECO:0000259" key="13">
    <source>
        <dbReference type="PROSITE" id="PS51217"/>
    </source>
</evidence>
<keyword evidence="2 11" id="KW-0547">Nucleotide-binding</keyword>
<dbReference type="GO" id="GO:0016787">
    <property type="term" value="F:hydrolase activity"/>
    <property type="evidence" value="ECO:0007669"/>
    <property type="project" value="UniProtKB-UniRule"/>
</dbReference>
<dbReference type="Gene3D" id="1.10.10.160">
    <property type="match status" value="1"/>
</dbReference>
<proteinExistence type="inferred from homology"/>
<dbReference type="EC" id="5.6.2.4" evidence="9"/>
<feature type="binding site" evidence="11">
    <location>
        <begin position="35"/>
        <end position="42"/>
    </location>
    <ligand>
        <name>ATP</name>
        <dbReference type="ChEBI" id="CHEBI:30616"/>
    </ligand>
</feature>
<dbReference type="EMBL" id="CP087164">
    <property type="protein sequence ID" value="UGS36236.1"/>
    <property type="molecule type" value="Genomic_DNA"/>
</dbReference>
<evidence type="ECO:0000256" key="2">
    <source>
        <dbReference type="ARBA" id="ARBA00022741"/>
    </source>
</evidence>
<comment type="catalytic activity">
    <reaction evidence="8">
        <text>Couples ATP hydrolysis with the unwinding of duplex DNA by translocating in the 3'-5' direction.</text>
        <dbReference type="EC" id="5.6.2.4"/>
    </reaction>
</comment>
<dbReference type="PROSITE" id="PS51198">
    <property type="entry name" value="UVRD_HELICASE_ATP_BIND"/>
    <property type="match status" value="1"/>
</dbReference>
<dbReference type="Pfam" id="PF00580">
    <property type="entry name" value="UvrD-helicase"/>
    <property type="match status" value="1"/>
</dbReference>
<feature type="domain" description="UvrD-like helicase ATP-binding" evidence="12">
    <location>
        <begin position="14"/>
        <end position="293"/>
    </location>
</feature>
<dbReference type="GO" id="GO:0005829">
    <property type="term" value="C:cytosol"/>
    <property type="evidence" value="ECO:0007669"/>
    <property type="project" value="TreeGrafter"/>
</dbReference>
<dbReference type="PROSITE" id="PS51217">
    <property type="entry name" value="UVRD_HELICASE_CTER"/>
    <property type="match status" value="1"/>
</dbReference>
<organism evidence="14 15">
    <name type="scientific">Capillimicrobium parvum</name>
    <dbReference type="NCBI Taxonomy" id="2884022"/>
    <lineage>
        <taxon>Bacteria</taxon>
        <taxon>Bacillati</taxon>
        <taxon>Actinomycetota</taxon>
        <taxon>Thermoleophilia</taxon>
        <taxon>Solirubrobacterales</taxon>
        <taxon>Capillimicrobiaceae</taxon>
        <taxon>Capillimicrobium</taxon>
    </lineage>
</organism>
<dbReference type="RefSeq" id="WP_259315910.1">
    <property type="nucleotide sequence ID" value="NZ_CP087164.1"/>
</dbReference>
<evidence type="ECO:0000256" key="5">
    <source>
        <dbReference type="ARBA" id="ARBA00022840"/>
    </source>
</evidence>
<feature type="domain" description="UvrD-like helicase C-terminal" evidence="13">
    <location>
        <begin position="294"/>
        <end position="570"/>
    </location>
</feature>
<dbReference type="InterPro" id="IPR013986">
    <property type="entry name" value="DExx_box_DNA_helicase_dom_sf"/>
</dbReference>
<keyword evidence="4 11" id="KW-0347">Helicase</keyword>
<evidence type="ECO:0000256" key="7">
    <source>
        <dbReference type="ARBA" id="ARBA00023235"/>
    </source>
</evidence>
<dbReference type="FunFam" id="1.10.486.10:FF:000003">
    <property type="entry name" value="ATP-dependent DNA helicase"/>
    <property type="match status" value="1"/>
</dbReference>
<dbReference type="InterPro" id="IPR000212">
    <property type="entry name" value="DNA_helicase_UvrD/REP"/>
</dbReference>
<keyword evidence="3 11" id="KW-0378">Hydrolase</keyword>
<dbReference type="CDD" id="cd17932">
    <property type="entry name" value="DEXQc_UvrD"/>
    <property type="match status" value="1"/>
</dbReference>
<protein>
    <recommendedName>
        <fullName evidence="9">DNA 3'-5' helicase</fullName>
        <ecNumber evidence="9">5.6.2.4</ecNumber>
    </recommendedName>
</protein>
<evidence type="ECO:0000256" key="1">
    <source>
        <dbReference type="ARBA" id="ARBA00009922"/>
    </source>
</evidence>